<evidence type="ECO:0000313" key="8">
    <source>
        <dbReference type="EMBL" id="KAH7434220.1"/>
    </source>
</evidence>
<comment type="subcellular location">
    <subcellularLocation>
        <location evidence="1">Membrane</location>
    </subcellularLocation>
</comment>
<evidence type="ECO:0000256" key="2">
    <source>
        <dbReference type="ARBA" id="ARBA00022692"/>
    </source>
</evidence>
<gene>
    <name evidence="8" type="ORF">KP509_06G006200</name>
</gene>
<feature type="region of interest" description="Disordered" evidence="6">
    <location>
        <begin position="311"/>
        <end position="338"/>
    </location>
</feature>
<keyword evidence="4" id="KW-0472">Membrane</keyword>
<feature type="domain" description="GTD-binding" evidence="7">
    <location>
        <begin position="44"/>
        <end position="142"/>
    </location>
</feature>
<keyword evidence="3" id="KW-1133">Transmembrane helix</keyword>
<proteinExistence type="predicted"/>
<dbReference type="OrthoDB" id="1933744at2759"/>
<dbReference type="PANTHER" id="PTHR31422">
    <property type="entry name" value="BNAANNG28530D PROTEIN"/>
    <property type="match status" value="1"/>
</dbReference>
<dbReference type="GO" id="GO:0016020">
    <property type="term" value="C:membrane"/>
    <property type="evidence" value="ECO:0007669"/>
    <property type="project" value="UniProtKB-SubCell"/>
</dbReference>
<evidence type="ECO:0000256" key="4">
    <source>
        <dbReference type="ARBA" id="ARBA00023136"/>
    </source>
</evidence>
<reference evidence="8" key="1">
    <citation type="submission" date="2021-08" db="EMBL/GenBank/DDBJ databases">
        <title>WGS assembly of Ceratopteris richardii.</title>
        <authorList>
            <person name="Marchant D.B."/>
            <person name="Chen G."/>
            <person name="Jenkins J."/>
            <person name="Shu S."/>
            <person name="Leebens-Mack J."/>
            <person name="Grimwood J."/>
            <person name="Schmutz J."/>
            <person name="Soltis P."/>
            <person name="Soltis D."/>
            <person name="Chen Z.-H."/>
        </authorList>
    </citation>
    <scope>NUCLEOTIDE SEQUENCE</scope>
    <source>
        <strain evidence="8">Whitten #5841</strain>
        <tissue evidence="8">Leaf</tissue>
    </source>
</reference>
<keyword evidence="5" id="KW-0175">Coiled coil</keyword>
<evidence type="ECO:0000259" key="7">
    <source>
        <dbReference type="PROSITE" id="PS51775"/>
    </source>
</evidence>
<dbReference type="PANTHER" id="PTHR31422:SF3">
    <property type="entry name" value="GTD-BINDING DOMAIN-CONTAINING PROTEIN"/>
    <property type="match status" value="1"/>
</dbReference>
<feature type="coiled-coil region" evidence="5">
    <location>
        <begin position="511"/>
        <end position="572"/>
    </location>
</feature>
<organism evidence="8 9">
    <name type="scientific">Ceratopteris richardii</name>
    <name type="common">Triangle waterfern</name>
    <dbReference type="NCBI Taxonomy" id="49495"/>
    <lineage>
        <taxon>Eukaryota</taxon>
        <taxon>Viridiplantae</taxon>
        <taxon>Streptophyta</taxon>
        <taxon>Embryophyta</taxon>
        <taxon>Tracheophyta</taxon>
        <taxon>Polypodiopsida</taxon>
        <taxon>Polypodiidae</taxon>
        <taxon>Polypodiales</taxon>
        <taxon>Pteridineae</taxon>
        <taxon>Pteridaceae</taxon>
        <taxon>Parkerioideae</taxon>
        <taxon>Ceratopteris</taxon>
    </lineage>
</organism>
<evidence type="ECO:0000256" key="1">
    <source>
        <dbReference type="ARBA" id="ARBA00004370"/>
    </source>
</evidence>
<evidence type="ECO:0000313" key="9">
    <source>
        <dbReference type="Proteomes" id="UP000825935"/>
    </source>
</evidence>
<comment type="caution">
    <text evidence="8">The sequence shown here is derived from an EMBL/GenBank/DDBJ whole genome shotgun (WGS) entry which is preliminary data.</text>
</comment>
<dbReference type="InterPro" id="IPR007656">
    <property type="entry name" value="GTD-bd"/>
</dbReference>
<dbReference type="AlphaFoldDB" id="A0A8T2UI88"/>
<name>A0A8T2UI88_CERRI</name>
<evidence type="ECO:0000256" key="5">
    <source>
        <dbReference type="SAM" id="Coils"/>
    </source>
</evidence>
<sequence>MDTSEFLELAIAHQEVHRKKRCRLEANIKKQHRNETTSETDIMNEMLSLKEALKSEQSNLRKLHLELQKERSASMSAANEAMSMITRLQEEKAAVLVEARCYKLAAEERESHDQQTINLVREALVMKEDELLVLKELIETYREALMRAGGGSVESRYCIDKLPFVQGANVVISYVDSSDNNVYNTHDDEETFCSESQLMTTNNVRGNCDYQDTPQCKNALIHDDVRRCQDLGDGGYYEDTDHEQWLPHTSADCDTEAGSLKCSPEQALNDMSASIFTRVQQLEERFELLRENQALELQWLSAMSQFKAEVSNDGMSEKRADNDGKLIPGGSSSRTSPQLYENEGTLAESLAHTDHIEEDLSTTSISLDKVQIEIMNEAQELCCLEQHEGISFRTEFMENNTNVLKIHHSQATSFSDIEDDDSDNVHDVYEVQSNVKGSFLHPVGNPCLEDNNEQQNLTSMQKTIEEVGDCSIGAKGGLSRIHMQVDSCVTSLAQISVDESLPKVKDVHSNAELVDEELQQLKIHLEALESERFYLTQVIDSLRKENMERRALQALAQQLSQLKMDSKIKERREQGRLPFVILFKRTLSYIGFQSFSARKSRCSFNSPFFCKMQKLNGLHHILDDDTEKQRNVYVLRKCRMNLIRA</sequence>
<feature type="compositionally biased region" description="Basic and acidic residues" evidence="6">
    <location>
        <begin position="315"/>
        <end position="324"/>
    </location>
</feature>
<dbReference type="PROSITE" id="PS51775">
    <property type="entry name" value="GTD_BINDING"/>
    <property type="match status" value="1"/>
</dbReference>
<dbReference type="GO" id="GO:0080115">
    <property type="term" value="F:myosin XI tail binding"/>
    <property type="evidence" value="ECO:0007669"/>
    <property type="project" value="UniProtKB-ARBA"/>
</dbReference>
<feature type="coiled-coil region" evidence="5">
    <location>
        <begin position="46"/>
        <end position="73"/>
    </location>
</feature>
<protein>
    <recommendedName>
        <fullName evidence="7">GTD-binding domain-containing protein</fullName>
    </recommendedName>
</protein>
<dbReference type="Pfam" id="PF04576">
    <property type="entry name" value="Zein-binding"/>
    <property type="match status" value="1"/>
</dbReference>
<dbReference type="EMBL" id="CM035411">
    <property type="protein sequence ID" value="KAH7434220.1"/>
    <property type="molecule type" value="Genomic_DNA"/>
</dbReference>
<keyword evidence="9" id="KW-1185">Reference proteome</keyword>
<keyword evidence="2" id="KW-0812">Transmembrane</keyword>
<evidence type="ECO:0000256" key="6">
    <source>
        <dbReference type="SAM" id="MobiDB-lite"/>
    </source>
</evidence>
<evidence type="ECO:0000256" key="3">
    <source>
        <dbReference type="ARBA" id="ARBA00022989"/>
    </source>
</evidence>
<accession>A0A8T2UI88</accession>
<dbReference type="Proteomes" id="UP000825935">
    <property type="component" value="Chromosome 6"/>
</dbReference>